<evidence type="ECO:0000313" key="3">
    <source>
        <dbReference type="Proteomes" id="UP000410492"/>
    </source>
</evidence>
<organism evidence="2 3">
    <name type="scientific">Callosobruchus maculatus</name>
    <name type="common">Southern cowpea weevil</name>
    <name type="synonym">Pulse bruchid</name>
    <dbReference type="NCBI Taxonomy" id="64391"/>
    <lineage>
        <taxon>Eukaryota</taxon>
        <taxon>Metazoa</taxon>
        <taxon>Ecdysozoa</taxon>
        <taxon>Arthropoda</taxon>
        <taxon>Hexapoda</taxon>
        <taxon>Insecta</taxon>
        <taxon>Pterygota</taxon>
        <taxon>Neoptera</taxon>
        <taxon>Endopterygota</taxon>
        <taxon>Coleoptera</taxon>
        <taxon>Polyphaga</taxon>
        <taxon>Cucujiformia</taxon>
        <taxon>Chrysomeloidea</taxon>
        <taxon>Chrysomelidae</taxon>
        <taxon>Bruchinae</taxon>
        <taxon>Bruchini</taxon>
        <taxon>Callosobruchus</taxon>
    </lineage>
</organism>
<protein>
    <submittedName>
        <fullName evidence="2">Uncharacterized protein</fullName>
    </submittedName>
</protein>
<evidence type="ECO:0000256" key="1">
    <source>
        <dbReference type="SAM" id="SignalP"/>
    </source>
</evidence>
<keyword evidence="3" id="KW-1185">Reference proteome</keyword>
<feature type="signal peptide" evidence="1">
    <location>
        <begin position="1"/>
        <end position="19"/>
    </location>
</feature>
<feature type="chain" id="PRO_5024838008" evidence="1">
    <location>
        <begin position="20"/>
        <end position="219"/>
    </location>
</feature>
<dbReference type="Proteomes" id="UP000410492">
    <property type="component" value="Unassembled WGS sequence"/>
</dbReference>
<sequence>MTPYKQYLVILLLIPSMLAFRTGKGESGADFFEYLNNISKLVNRAFGKPIEQKQESQSNHLFGAFLRMLGLDNKKIGAIAVNAIITIAQLISSPLSLKQPSNTNPTQRSAPNQEDAYESMMKNPDVAETLEYAIDRDLVDNVIEYVKERSLDEETGCLQLLICKSRPFFRRMQQIIAARRGNSTESFQDELYGYFPNIEEVADYADMCERQHPYCNIWV</sequence>
<dbReference type="AlphaFoldDB" id="A0A653CN36"/>
<keyword evidence="1" id="KW-0732">Signal</keyword>
<accession>A0A653CN36</accession>
<proteinExistence type="predicted"/>
<dbReference type="EMBL" id="CAACVG010008281">
    <property type="protein sequence ID" value="VEN49155.1"/>
    <property type="molecule type" value="Genomic_DNA"/>
</dbReference>
<evidence type="ECO:0000313" key="2">
    <source>
        <dbReference type="EMBL" id="VEN49155.1"/>
    </source>
</evidence>
<gene>
    <name evidence="2" type="ORF">CALMAC_LOCUS10362</name>
</gene>
<name>A0A653CN36_CALMS</name>
<reference evidence="2 3" key="1">
    <citation type="submission" date="2019-01" db="EMBL/GenBank/DDBJ databases">
        <authorList>
            <person name="Sayadi A."/>
        </authorList>
    </citation>
    <scope>NUCLEOTIDE SEQUENCE [LARGE SCALE GENOMIC DNA]</scope>
</reference>
<dbReference type="OrthoDB" id="6575720at2759"/>